<protein>
    <submittedName>
        <fullName evidence="1">11661_t:CDS:1</fullName>
    </submittedName>
</protein>
<gene>
    <name evidence="1" type="ORF">SPELUC_LOCUS7668</name>
</gene>
<accession>A0ACA9MZU6</accession>
<name>A0ACA9MZU6_9GLOM</name>
<reference evidence="1" key="1">
    <citation type="submission" date="2021-06" db="EMBL/GenBank/DDBJ databases">
        <authorList>
            <person name="Kallberg Y."/>
            <person name="Tangrot J."/>
            <person name="Rosling A."/>
        </authorList>
    </citation>
    <scope>NUCLEOTIDE SEQUENCE</scope>
    <source>
        <strain evidence="1">28 12/20/2015</strain>
    </source>
</reference>
<dbReference type="EMBL" id="CAJVPW010010454">
    <property type="protein sequence ID" value="CAG8615627.1"/>
    <property type="molecule type" value="Genomic_DNA"/>
</dbReference>
<proteinExistence type="predicted"/>
<evidence type="ECO:0000313" key="2">
    <source>
        <dbReference type="Proteomes" id="UP000789366"/>
    </source>
</evidence>
<comment type="caution">
    <text evidence="1">The sequence shown here is derived from an EMBL/GenBank/DDBJ whole genome shotgun (WGS) entry which is preliminary data.</text>
</comment>
<organism evidence="1 2">
    <name type="scientific">Cetraspora pellucida</name>
    <dbReference type="NCBI Taxonomy" id="1433469"/>
    <lineage>
        <taxon>Eukaryota</taxon>
        <taxon>Fungi</taxon>
        <taxon>Fungi incertae sedis</taxon>
        <taxon>Mucoromycota</taxon>
        <taxon>Glomeromycotina</taxon>
        <taxon>Glomeromycetes</taxon>
        <taxon>Diversisporales</taxon>
        <taxon>Gigasporaceae</taxon>
        <taxon>Cetraspora</taxon>
    </lineage>
</organism>
<dbReference type="Proteomes" id="UP000789366">
    <property type="component" value="Unassembled WGS sequence"/>
</dbReference>
<evidence type="ECO:0000313" key="1">
    <source>
        <dbReference type="EMBL" id="CAG8615627.1"/>
    </source>
</evidence>
<sequence length="144" mass="16981">MREAMDINNTRTIHQIVKNALRVTKYKQWDFGQFIAMAIWKPKVKNQCIQCFIARMKEKSLSIPDSDYMEFPDNAKELNTEIDISHYLEQTMGLCSTLLTMMKDTNHLLHIKLCNSKIRMRKKSRLTHILQKKLKNGLRNISKP</sequence>
<keyword evidence="2" id="KW-1185">Reference proteome</keyword>